<dbReference type="Pfam" id="PF13402">
    <property type="entry name" value="Peptidase_M60"/>
    <property type="match status" value="1"/>
</dbReference>
<name>A0A167IYL7_METRR</name>
<dbReference type="Gene3D" id="3.40.390.80">
    <property type="entry name" value="Peptidase M60, enhancin-like domain 2"/>
    <property type="match status" value="1"/>
</dbReference>
<organism evidence="2 3">
    <name type="scientific">Metarhizium rileyi (strain RCEF 4871)</name>
    <name type="common">Nomuraea rileyi</name>
    <dbReference type="NCBI Taxonomy" id="1649241"/>
    <lineage>
        <taxon>Eukaryota</taxon>
        <taxon>Fungi</taxon>
        <taxon>Dikarya</taxon>
        <taxon>Ascomycota</taxon>
        <taxon>Pezizomycotina</taxon>
        <taxon>Sordariomycetes</taxon>
        <taxon>Hypocreomycetidae</taxon>
        <taxon>Hypocreales</taxon>
        <taxon>Clavicipitaceae</taxon>
        <taxon>Metarhizium</taxon>
    </lineage>
</organism>
<dbReference type="SMART" id="SM01276">
    <property type="entry name" value="M60-like"/>
    <property type="match status" value="1"/>
</dbReference>
<feature type="domain" description="Peptidase M60" evidence="1">
    <location>
        <begin position="50"/>
        <end position="327"/>
    </location>
</feature>
<evidence type="ECO:0000313" key="2">
    <source>
        <dbReference type="EMBL" id="OAA49586.1"/>
    </source>
</evidence>
<protein>
    <recommendedName>
        <fullName evidence="1">Peptidase M60 domain-containing protein</fullName>
    </recommendedName>
</protein>
<dbReference type="OrthoDB" id="4936424at2759"/>
<dbReference type="Proteomes" id="UP000243498">
    <property type="component" value="Unassembled WGS sequence"/>
</dbReference>
<accession>A0A167IYL7</accession>
<evidence type="ECO:0000313" key="3">
    <source>
        <dbReference type="Proteomes" id="UP000243498"/>
    </source>
</evidence>
<keyword evidence="3" id="KW-1185">Reference proteome</keyword>
<gene>
    <name evidence="2" type="ORF">NOR_01509</name>
</gene>
<proteinExistence type="predicted"/>
<comment type="caution">
    <text evidence="2">The sequence shown here is derived from an EMBL/GenBank/DDBJ whole genome shotgun (WGS) entry which is preliminary data.</text>
</comment>
<dbReference type="Gene3D" id="2.60.120.1250">
    <property type="entry name" value="Peptidase M60, enhancin-like domain 1"/>
    <property type="match status" value="1"/>
</dbReference>
<dbReference type="AlphaFoldDB" id="A0A167IYL7"/>
<evidence type="ECO:0000259" key="1">
    <source>
        <dbReference type="PROSITE" id="PS51723"/>
    </source>
</evidence>
<reference evidence="2 3" key="1">
    <citation type="journal article" date="2016" name="Genome Biol. Evol.">
        <title>Divergent and convergent evolution of fungal pathogenicity.</title>
        <authorList>
            <person name="Shang Y."/>
            <person name="Xiao G."/>
            <person name="Zheng P."/>
            <person name="Cen K."/>
            <person name="Zhan S."/>
            <person name="Wang C."/>
        </authorList>
    </citation>
    <scope>NUCLEOTIDE SEQUENCE [LARGE SCALE GENOMIC DNA]</scope>
    <source>
        <strain evidence="2 3">RCEF 4871</strain>
    </source>
</reference>
<dbReference type="EMBL" id="AZHC01000003">
    <property type="protein sequence ID" value="OAA49586.1"/>
    <property type="molecule type" value="Genomic_DNA"/>
</dbReference>
<dbReference type="PROSITE" id="PS51723">
    <property type="entry name" value="PEPTIDASE_M60"/>
    <property type="match status" value="1"/>
</dbReference>
<sequence>MMKLDLAVGSPSILVQADPSKFAQSRTITVSAQADAQAERKRLRQLFLGTDFQPTGFDLNARLPLDVTISGADKPETLVGTPGLINPNSPNTNQNAYLKIFGPLENGNRTIPPTSGGILYIRYVYGSGQEIPCPVVVTLAEGDAAQPFPLFNQGETTSAEWKDLLAQTTIAFAEHDGKGVILTGLAVNAKEYADRNQGDIIAVQDRISGLSSTAPDPKDRPSSLRPMVAQGTLTQYAYAGNYRAAIGKNMVADIWWQPELLKSWKIWHELGHQSQHQSIWGWSALVMFEQLRVAYHGGDEFYHKLHTISRATPASDMTGEADKSTSA</sequence>
<dbReference type="InterPro" id="IPR031161">
    <property type="entry name" value="Peptidase_M60_dom"/>
</dbReference>